<keyword evidence="3" id="KW-1185">Reference proteome</keyword>
<feature type="region of interest" description="Disordered" evidence="1">
    <location>
        <begin position="24"/>
        <end position="73"/>
    </location>
</feature>
<protein>
    <submittedName>
        <fullName evidence="2">45191_t:CDS:1</fullName>
    </submittedName>
</protein>
<dbReference type="Proteomes" id="UP000789901">
    <property type="component" value="Unassembled WGS sequence"/>
</dbReference>
<sequence length="73" mass="8208">MLSSSNEEIDTKVTKQIEVDHKNRSSLTTITTNMTSQLNPEVNKHSNMKGSEMKSEVPTQIETENDNNQTALE</sequence>
<feature type="compositionally biased region" description="Polar residues" evidence="1">
    <location>
        <begin position="25"/>
        <end position="40"/>
    </location>
</feature>
<proteinExistence type="predicted"/>
<comment type="caution">
    <text evidence="2">The sequence shown here is derived from an EMBL/GenBank/DDBJ whole genome shotgun (WGS) entry which is preliminary data.</text>
</comment>
<evidence type="ECO:0000313" key="3">
    <source>
        <dbReference type="Proteomes" id="UP000789901"/>
    </source>
</evidence>
<evidence type="ECO:0000256" key="1">
    <source>
        <dbReference type="SAM" id="MobiDB-lite"/>
    </source>
</evidence>
<evidence type="ECO:0000313" key="2">
    <source>
        <dbReference type="EMBL" id="CAG8732519.1"/>
    </source>
</evidence>
<dbReference type="EMBL" id="CAJVQB010009669">
    <property type="protein sequence ID" value="CAG8732519.1"/>
    <property type="molecule type" value="Genomic_DNA"/>
</dbReference>
<feature type="compositionally biased region" description="Polar residues" evidence="1">
    <location>
        <begin position="57"/>
        <end position="73"/>
    </location>
</feature>
<accession>A0ABN7V5S5</accession>
<name>A0ABN7V5S5_GIGMA</name>
<reference evidence="2 3" key="1">
    <citation type="submission" date="2021-06" db="EMBL/GenBank/DDBJ databases">
        <authorList>
            <person name="Kallberg Y."/>
            <person name="Tangrot J."/>
            <person name="Rosling A."/>
        </authorList>
    </citation>
    <scope>NUCLEOTIDE SEQUENCE [LARGE SCALE GENOMIC DNA]</scope>
    <source>
        <strain evidence="2 3">120-4 pot B 10/14</strain>
    </source>
</reference>
<organism evidence="2 3">
    <name type="scientific">Gigaspora margarita</name>
    <dbReference type="NCBI Taxonomy" id="4874"/>
    <lineage>
        <taxon>Eukaryota</taxon>
        <taxon>Fungi</taxon>
        <taxon>Fungi incertae sedis</taxon>
        <taxon>Mucoromycota</taxon>
        <taxon>Glomeromycotina</taxon>
        <taxon>Glomeromycetes</taxon>
        <taxon>Diversisporales</taxon>
        <taxon>Gigasporaceae</taxon>
        <taxon>Gigaspora</taxon>
    </lineage>
</organism>
<gene>
    <name evidence="2" type="ORF">GMARGA_LOCUS14530</name>
</gene>